<comment type="caution">
    <text evidence="5">The sequence shown here is derived from an EMBL/GenBank/DDBJ whole genome shotgun (WGS) entry which is preliminary data.</text>
</comment>
<dbReference type="GO" id="GO:0047115">
    <property type="term" value="F:trans-1,2-dihydrobenzene-1,2-diol dehydrogenase activity"/>
    <property type="evidence" value="ECO:0007669"/>
    <property type="project" value="UniProtKB-EC"/>
</dbReference>
<reference evidence="5 6" key="1">
    <citation type="submission" date="2024-05" db="EMBL/GenBank/DDBJ databases">
        <authorList>
            <person name="Duchaud E."/>
        </authorList>
    </citation>
    <scope>NUCLEOTIDE SEQUENCE [LARGE SCALE GENOMIC DNA]</scope>
    <source>
        <strain evidence="5">Ena-SAMPLE-TAB-13-05-2024-13:56:06:370-140302</strain>
    </source>
</reference>
<dbReference type="InterPro" id="IPR055170">
    <property type="entry name" value="GFO_IDH_MocA-like_dom"/>
</dbReference>
<keyword evidence="6" id="KW-1185">Reference proteome</keyword>
<dbReference type="GO" id="GO:0047837">
    <property type="term" value="F:D-xylose 1-dehydrogenase (NADP+) activity"/>
    <property type="evidence" value="ECO:0007669"/>
    <property type="project" value="UniProtKB-EC"/>
</dbReference>
<dbReference type="EC" id="1.3.1.20" evidence="5"/>
<organism evidence="5 6">
    <name type="scientific">Tenacibaculum platacis</name>
    <dbReference type="NCBI Taxonomy" id="3137852"/>
    <lineage>
        <taxon>Bacteria</taxon>
        <taxon>Pseudomonadati</taxon>
        <taxon>Bacteroidota</taxon>
        <taxon>Flavobacteriia</taxon>
        <taxon>Flavobacteriales</taxon>
        <taxon>Flavobacteriaceae</taxon>
        <taxon>Tenacibaculum</taxon>
    </lineage>
</organism>
<dbReference type="SUPFAM" id="SSF51735">
    <property type="entry name" value="NAD(P)-binding Rossmann-fold domains"/>
    <property type="match status" value="1"/>
</dbReference>
<dbReference type="PANTHER" id="PTHR22604">
    <property type="entry name" value="OXIDOREDUCTASES"/>
    <property type="match status" value="1"/>
</dbReference>
<dbReference type="Proteomes" id="UP001497416">
    <property type="component" value="Unassembled WGS sequence"/>
</dbReference>
<dbReference type="InterPro" id="IPR036291">
    <property type="entry name" value="NAD(P)-bd_dom_sf"/>
</dbReference>
<comment type="similarity">
    <text evidence="1">Belongs to the Gfo/Idh/MocA family.</text>
</comment>
<dbReference type="SUPFAM" id="SSF55347">
    <property type="entry name" value="Glyceraldehyde-3-phosphate dehydrogenase-like, C-terminal domain"/>
    <property type="match status" value="1"/>
</dbReference>
<keyword evidence="2 5" id="KW-0560">Oxidoreductase</keyword>
<evidence type="ECO:0000313" key="6">
    <source>
        <dbReference type="Proteomes" id="UP001497416"/>
    </source>
</evidence>
<name>A0ABP1ENA7_9FLAO</name>
<evidence type="ECO:0000256" key="2">
    <source>
        <dbReference type="ARBA" id="ARBA00023002"/>
    </source>
</evidence>
<protein>
    <submittedName>
        <fullName evidence="5">Dihydrodiol dehydrogenase / D-xylose 1-dehydrogenase (NADP)</fullName>
        <ecNumber evidence="5">1.1.1.179</ecNumber>
        <ecNumber evidence="5">1.3.1.20</ecNumber>
    </submittedName>
</protein>
<evidence type="ECO:0000259" key="3">
    <source>
        <dbReference type="Pfam" id="PF01408"/>
    </source>
</evidence>
<evidence type="ECO:0000256" key="1">
    <source>
        <dbReference type="ARBA" id="ARBA00010928"/>
    </source>
</evidence>
<dbReference type="Gene3D" id="3.30.360.10">
    <property type="entry name" value="Dihydrodipicolinate Reductase, domain 2"/>
    <property type="match status" value="1"/>
</dbReference>
<proteinExistence type="inferred from homology"/>
<dbReference type="Gene3D" id="3.40.50.720">
    <property type="entry name" value="NAD(P)-binding Rossmann-like Domain"/>
    <property type="match status" value="1"/>
</dbReference>
<dbReference type="RefSeq" id="WP_348712364.1">
    <property type="nucleotide sequence ID" value="NZ_CAXIXY010000004.1"/>
</dbReference>
<dbReference type="Pfam" id="PF01408">
    <property type="entry name" value="GFO_IDH_MocA"/>
    <property type="match status" value="1"/>
</dbReference>
<feature type="domain" description="Gfo/Idh/MocA-like oxidoreductase N-terminal" evidence="3">
    <location>
        <begin position="6"/>
        <end position="124"/>
    </location>
</feature>
<feature type="domain" description="GFO/IDH/MocA-like oxidoreductase" evidence="4">
    <location>
        <begin position="138"/>
        <end position="246"/>
    </location>
</feature>
<dbReference type="InterPro" id="IPR050984">
    <property type="entry name" value="Gfo/Idh/MocA_domain"/>
</dbReference>
<evidence type="ECO:0000313" key="5">
    <source>
        <dbReference type="EMBL" id="CAL2087465.1"/>
    </source>
</evidence>
<dbReference type="EC" id="1.1.1.179" evidence="5"/>
<dbReference type="InterPro" id="IPR000683">
    <property type="entry name" value="Gfo/Idh/MocA-like_OxRdtase_N"/>
</dbReference>
<sequence length="326" mass="36780">MKASTIKWGVIGLGNIAHQFVRDLALIKEAELYAVASRSVDKAKDFGSKYKAKKMYGSYQELMKDPEIDIIYIATPHDSHKNLTIEALESGKHVLCEKPIAINNEQTKAMIDASKKQNKFLMEAFWTRFNPSIQQILYKINQGDLGDIKYINADFAFRVENPTGRMTDITNAGGSLLDMGVYPLMLSYIVLGKPKKVLATSNFFESGADKQTAMILQYENAQAVLHSSFVSPSNMSATISGTEGRLNIHSIWHETQGFSILKNGHKIDYHYPTLGKGFTYEIEECHRCIQNNQIESEFWTHQNSLDVIEIADEVRKQSGLKFPNEL</sequence>
<gene>
    <name evidence="5" type="ORF">T190607A01A_20811</name>
</gene>
<dbReference type="Pfam" id="PF22725">
    <property type="entry name" value="GFO_IDH_MocA_C3"/>
    <property type="match status" value="1"/>
</dbReference>
<dbReference type="EMBL" id="CAXIXY010000004">
    <property type="protein sequence ID" value="CAL2087465.1"/>
    <property type="molecule type" value="Genomic_DNA"/>
</dbReference>
<accession>A0ABP1ENA7</accession>
<evidence type="ECO:0000259" key="4">
    <source>
        <dbReference type="Pfam" id="PF22725"/>
    </source>
</evidence>
<dbReference type="PANTHER" id="PTHR22604:SF105">
    <property type="entry name" value="TRANS-1,2-DIHYDROBENZENE-1,2-DIOL DEHYDROGENASE"/>
    <property type="match status" value="1"/>
</dbReference>